<evidence type="ECO:0000256" key="6">
    <source>
        <dbReference type="ARBA" id="ARBA00023204"/>
    </source>
</evidence>
<evidence type="ECO:0000256" key="5">
    <source>
        <dbReference type="ARBA" id="ARBA00022763"/>
    </source>
</evidence>
<dbReference type="InterPro" id="IPR036388">
    <property type="entry name" value="WH-like_DNA-bd_sf"/>
</dbReference>
<evidence type="ECO:0000256" key="8">
    <source>
        <dbReference type="HAMAP-Rule" id="MF_00772"/>
    </source>
</evidence>
<evidence type="ECO:0000256" key="1">
    <source>
        <dbReference type="ARBA" id="ARBA00001286"/>
    </source>
</evidence>
<dbReference type="EC" id="2.1.1.63" evidence="8"/>
<dbReference type="InterPro" id="IPR023546">
    <property type="entry name" value="MGMT"/>
</dbReference>
<dbReference type="GO" id="GO:0005737">
    <property type="term" value="C:cytoplasm"/>
    <property type="evidence" value="ECO:0007669"/>
    <property type="project" value="UniProtKB-SubCell"/>
</dbReference>
<dbReference type="InterPro" id="IPR036217">
    <property type="entry name" value="MethylDNA_cys_MeTrfase_DNAb"/>
</dbReference>
<comment type="similarity">
    <text evidence="8">Belongs to the MGMT family.</text>
</comment>
<dbReference type="OrthoDB" id="9811249at2"/>
<feature type="active site" description="Nucleophile; methyl group acceptor" evidence="8">
    <location>
        <position position="130"/>
    </location>
</feature>
<dbReference type="AlphaFoldDB" id="A0A6M4MC86"/>
<reference evidence="11 12" key="2">
    <citation type="submission" date="2020-04" db="EMBL/GenBank/DDBJ databases">
        <title>Complete genome sequence of Alteromonas pelagimontana 5.12T.</title>
        <authorList>
            <person name="Sinha R.K."/>
            <person name="Krishnan K.P."/>
            <person name="Kurian J.P."/>
        </authorList>
    </citation>
    <scope>NUCLEOTIDE SEQUENCE [LARGE SCALE GENOMIC DNA]</scope>
    <source>
        <strain evidence="11 12">5.12</strain>
    </source>
</reference>
<comment type="catalytic activity">
    <reaction evidence="7 8">
        <text>a 6-O-methyl-2'-deoxyguanosine in DNA + L-cysteinyl-[protein] = S-methyl-L-cysteinyl-[protein] + a 2'-deoxyguanosine in DNA</text>
        <dbReference type="Rhea" id="RHEA:24000"/>
        <dbReference type="Rhea" id="RHEA-COMP:10131"/>
        <dbReference type="Rhea" id="RHEA-COMP:10132"/>
        <dbReference type="Rhea" id="RHEA-COMP:11367"/>
        <dbReference type="Rhea" id="RHEA-COMP:11368"/>
        <dbReference type="ChEBI" id="CHEBI:29950"/>
        <dbReference type="ChEBI" id="CHEBI:82612"/>
        <dbReference type="ChEBI" id="CHEBI:85445"/>
        <dbReference type="ChEBI" id="CHEBI:85448"/>
        <dbReference type="EC" id="2.1.1.63"/>
    </reaction>
</comment>
<dbReference type="PANTHER" id="PTHR10815:SF5">
    <property type="entry name" value="METHYLATED-DNA--PROTEIN-CYSTEINE METHYLTRANSFERASE"/>
    <property type="match status" value="1"/>
</dbReference>
<dbReference type="Proteomes" id="UP000219285">
    <property type="component" value="Chromosome"/>
</dbReference>
<accession>A0A6M4MC86</accession>
<protein>
    <recommendedName>
        <fullName evidence="8">Methylated-DNA--protein-cysteine methyltransferase</fullName>
        <ecNumber evidence="8">2.1.1.63</ecNumber>
    </recommendedName>
    <alternativeName>
        <fullName evidence="8">6-O-methylguanine-DNA methyltransferase</fullName>
        <shortName evidence="8">MGMT</shortName>
    </alternativeName>
    <alternativeName>
        <fullName evidence="8">O-6-methylguanine-DNA-alkyltransferase</fullName>
    </alternativeName>
</protein>
<dbReference type="SUPFAM" id="SSF46767">
    <property type="entry name" value="Methylated DNA-protein cysteine methyltransferase, C-terminal domain"/>
    <property type="match status" value="1"/>
</dbReference>
<proteinExistence type="inferred from homology"/>
<keyword evidence="4 8" id="KW-0808">Transferase</keyword>
<dbReference type="FunFam" id="1.10.10.10:FF:000337">
    <property type="entry name" value="Methylated-DNA--protein-cysteine methyltransferase"/>
    <property type="match status" value="1"/>
</dbReference>
<dbReference type="HAMAP" id="MF_00772">
    <property type="entry name" value="OGT"/>
    <property type="match status" value="1"/>
</dbReference>
<evidence type="ECO:0000313" key="12">
    <source>
        <dbReference type="Proteomes" id="UP000219285"/>
    </source>
</evidence>
<keyword evidence="2 8" id="KW-0963">Cytoplasm</keyword>
<dbReference type="Pfam" id="PF02870">
    <property type="entry name" value="Methyltransf_1N"/>
    <property type="match status" value="1"/>
</dbReference>
<evidence type="ECO:0000256" key="4">
    <source>
        <dbReference type="ARBA" id="ARBA00022679"/>
    </source>
</evidence>
<evidence type="ECO:0000256" key="7">
    <source>
        <dbReference type="ARBA" id="ARBA00049348"/>
    </source>
</evidence>
<comment type="catalytic activity">
    <reaction evidence="1 8">
        <text>a 4-O-methyl-thymidine in DNA + L-cysteinyl-[protein] = a thymidine in DNA + S-methyl-L-cysteinyl-[protein]</text>
        <dbReference type="Rhea" id="RHEA:53428"/>
        <dbReference type="Rhea" id="RHEA-COMP:10131"/>
        <dbReference type="Rhea" id="RHEA-COMP:10132"/>
        <dbReference type="Rhea" id="RHEA-COMP:13555"/>
        <dbReference type="Rhea" id="RHEA-COMP:13556"/>
        <dbReference type="ChEBI" id="CHEBI:29950"/>
        <dbReference type="ChEBI" id="CHEBI:82612"/>
        <dbReference type="ChEBI" id="CHEBI:137386"/>
        <dbReference type="ChEBI" id="CHEBI:137387"/>
        <dbReference type="EC" id="2.1.1.63"/>
    </reaction>
</comment>
<dbReference type="SUPFAM" id="SSF53155">
    <property type="entry name" value="Methylated DNA-protein cysteine methyltransferase domain"/>
    <property type="match status" value="1"/>
</dbReference>
<dbReference type="NCBIfam" id="TIGR00589">
    <property type="entry name" value="ogt"/>
    <property type="match status" value="1"/>
</dbReference>
<gene>
    <name evidence="11" type="ORF">CA267_008155</name>
</gene>
<feature type="domain" description="Methylguanine DNA methyltransferase ribonuclease-like" evidence="10">
    <location>
        <begin position="1"/>
        <end position="74"/>
    </location>
</feature>
<dbReference type="GO" id="GO:0003908">
    <property type="term" value="F:methylated-DNA-[protein]-cysteine S-methyltransferase activity"/>
    <property type="evidence" value="ECO:0007669"/>
    <property type="project" value="UniProtKB-UniRule"/>
</dbReference>
<comment type="miscellaneous">
    <text evidence="8">This enzyme catalyzes only one turnover and therefore is not strictly catalytic. According to one definition, an enzyme is a biocatalyst that acts repeatedly and over many reaction cycles.</text>
</comment>
<dbReference type="EMBL" id="CP052766">
    <property type="protein sequence ID" value="QJR80752.1"/>
    <property type="molecule type" value="Genomic_DNA"/>
</dbReference>
<keyword evidence="6 8" id="KW-0234">DNA repair</keyword>
<name>A0A6M4MC86_9ALTE</name>
<dbReference type="InterPro" id="IPR014048">
    <property type="entry name" value="MethylDNA_cys_MeTrfase_DNA-bd"/>
</dbReference>
<comment type="subcellular location">
    <subcellularLocation>
        <location evidence="8">Cytoplasm</location>
    </subcellularLocation>
</comment>
<keyword evidence="5 8" id="KW-0227">DNA damage</keyword>
<dbReference type="InterPro" id="IPR001497">
    <property type="entry name" value="MethylDNA_cys_MeTrfase_AS"/>
</dbReference>
<comment type="function">
    <text evidence="8">Involved in the cellular defense against the biological effects of O6-methylguanine (O6-MeG) and O4-methylthymine (O4-MeT) in DNA. Repairs the methylated nucleobase in DNA by stoichiometrically transferring the methyl group to a cysteine residue in the enzyme. This is a suicide reaction: the enzyme is irreversibly inactivated.</text>
</comment>
<dbReference type="Pfam" id="PF01035">
    <property type="entry name" value="DNA_binding_1"/>
    <property type="match status" value="1"/>
</dbReference>
<dbReference type="GO" id="GO:0032259">
    <property type="term" value="P:methylation"/>
    <property type="evidence" value="ECO:0007669"/>
    <property type="project" value="UniProtKB-KW"/>
</dbReference>
<evidence type="ECO:0000313" key="11">
    <source>
        <dbReference type="EMBL" id="QJR80752.1"/>
    </source>
</evidence>
<dbReference type="RefSeq" id="WP_075607949.1">
    <property type="nucleotide sequence ID" value="NZ_CP052766.1"/>
</dbReference>
<keyword evidence="12" id="KW-1185">Reference proteome</keyword>
<feature type="domain" description="Methylated-DNA-[protein]-cysteine S-methyltransferase DNA binding" evidence="9">
    <location>
        <begin position="79"/>
        <end position="159"/>
    </location>
</feature>
<dbReference type="Gene3D" id="3.30.160.70">
    <property type="entry name" value="Methylated DNA-protein cysteine methyltransferase domain"/>
    <property type="match status" value="1"/>
</dbReference>
<evidence type="ECO:0000256" key="2">
    <source>
        <dbReference type="ARBA" id="ARBA00022490"/>
    </source>
</evidence>
<evidence type="ECO:0000259" key="10">
    <source>
        <dbReference type="Pfam" id="PF02870"/>
    </source>
</evidence>
<organism evidence="11 12">
    <name type="scientific">Alteromonas pelagimontana</name>
    <dbReference type="NCBI Taxonomy" id="1858656"/>
    <lineage>
        <taxon>Bacteria</taxon>
        <taxon>Pseudomonadati</taxon>
        <taxon>Pseudomonadota</taxon>
        <taxon>Gammaproteobacteria</taxon>
        <taxon>Alteromonadales</taxon>
        <taxon>Alteromonadaceae</taxon>
        <taxon>Alteromonas/Salinimonas group</taxon>
        <taxon>Alteromonas</taxon>
    </lineage>
</organism>
<dbReference type="GO" id="GO:0006307">
    <property type="term" value="P:DNA alkylation repair"/>
    <property type="evidence" value="ECO:0007669"/>
    <property type="project" value="UniProtKB-UniRule"/>
</dbReference>
<dbReference type="InterPro" id="IPR036631">
    <property type="entry name" value="MGMT_N_sf"/>
</dbReference>
<reference evidence="12" key="1">
    <citation type="submission" date="2014-12" db="EMBL/GenBank/DDBJ databases">
        <title>Complete genome sequence of a multi-drug resistant Klebsiella pneumoniae.</title>
        <authorList>
            <person name="Hua X."/>
            <person name="Chen Q."/>
            <person name="Li X."/>
            <person name="Feng Y."/>
            <person name="Ruan Z."/>
            <person name="Yu Y."/>
        </authorList>
    </citation>
    <scope>NUCLEOTIDE SEQUENCE [LARGE SCALE GENOMIC DNA]</scope>
    <source>
        <strain evidence="12">5.12</strain>
    </source>
</reference>
<dbReference type="KEGG" id="apel:CA267_008155"/>
<dbReference type="CDD" id="cd06445">
    <property type="entry name" value="ATase"/>
    <property type="match status" value="1"/>
</dbReference>
<evidence type="ECO:0000256" key="3">
    <source>
        <dbReference type="ARBA" id="ARBA00022603"/>
    </source>
</evidence>
<sequence length="163" mass="17549">MYNQKIKSPCGSICVTADDNGITAVRFIEPRFLGQTSCDLAPSDLAPSELTQEACQQLQAYFAGKLQRFDLPLSMQGTPFQQQVWRALSEVEFGTTASYGIIAQKVGRPKGARAVGMANGRNPIAIVVPCHRIIGSNGRLTGYAGGMQRKAYLLNLEGVPVTA</sequence>
<dbReference type="PANTHER" id="PTHR10815">
    <property type="entry name" value="METHYLATED-DNA--PROTEIN-CYSTEINE METHYLTRANSFERASE"/>
    <property type="match status" value="1"/>
</dbReference>
<dbReference type="PROSITE" id="PS00374">
    <property type="entry name" value="MGMT"/>
    <property type="match status" value="1"/>
</dbReference>
<dbReference type="Gene3D" id="1.10.10.10">
    <property type="entry name" value="Winged helix-like DNA-binding domain superfamily/Winged helix DNA-binding domain"/>
    <property type="match status" value="1"/>
</dbReference>
<evidence type="ECO:0000259" key="9">
    <source>
        <dbReference type="Pfam" id="PF01035"/>
    </source>
</evidence>
<dbReference type="InterPro" id="IPR008332">
    <property type="entry name" value="MethylG_MeTrfase_N"/>
</dbReference>
<keyword evidence="3 8" id="KW-0489">Methyltransferase</keyword>